<comment type="caution">
    <text evidence="2">The sequence shown here is derived from an EMBL/GenBank/DDBJ whole genome shotgun (WGS) entry which is preliminary data.</text>
</comment>
<dbReference type="InterPro" id="IPR013783">
    <property type="entry name" value="Ig-like_fold"/>
</dbReference>
<sequence>MEAALEGNLPMEERNLLRIHRQTLNRKEESLKEEIFRVNPLHSKDEEVRPVLGELERDIVQWKESSNGDGTRTASGGVLYQFTTQNFRASKECCERLFDELVKSSKVQEKVETALKDALPLDVAKEVSEITAEYKIRAVGPAASEILETGLSELNQLSDILKKIPGQPQNVEAKVGSDRVKLRWEPPEQNLEAVEEYVVYKRVKGGEWEEAGRTEKTRFIARGLK</sequence>
<dbReference type="EMBL" id="CASHTH010004111">
    <property type="protein sequence ID" value="CAI8053646.1"/>
    <property type="molecule type" value="Genomic_DNA"/>
</dbReference>
<dbReference type="AlphaFoldDB" id="A0AA35TV64"/>
<accession>A0AA35TV64</accession>
<name>A0AA35TV64_GEOBA</name>
<evidence type="ECO:0000313" key="3">
    <source>
        <dbReference type="Proteomes" id="UP001174909"/>
    </source>
</evidence>
<dbReference type="Gene3D" id="2.60.40.10">
    <property type="entry name" value="Immunoglobulins"/>
    <property type="match status" value="1"/>
</dbReference>
<dbReference type="CDD" id="cd00063">
    <property type="entry name" value="FN3"/>
    <property type="match status" value="1"/>
</dbReference>
<dbReference type="InterPro" id="IPR036116">
    <property type="entry name" value="FN3_sf"/>
</dbReference>
<feature type="domain" description="Fibronectin type-III" evidence="1">
    <location>
        <begin position="164"/>
        <end position="225"/>
    </location>
</feature>
<reference evidence="2" key="1">
    <citation type="submission" date="2023-03" db="EMBL/GenBank/DDBJ databases">
        <authorList>
            <person name="Steffen K."/>
            <person name="Cardenas P."/>
        </authorList>
    </citation>
    <scope>NUCLEOTIDE SEQUENCE</scope>
</reference>
<evidence type="ECO:0000313" key="2">
    <source>
        <dbReference type="EMBL" id="CAI8053646.1"/>
    </source>
</evidence>
<evidence type="ECO:0000259" key="1">
    <source>
        <dbReference type="PROSITE" id="PS50853"/>
    </source>
</evidence>
<organism evidence="2 3">
    <name type="scientific">Geodia barretti</name>
    <name type="common">Barrett's horny sponge</name>
    <dbReference type="NCBI Taxonomy" id="519541"/>
    <lineage>
        <taxon>Eukaryota</taxon>
        <taxon>Metazoa</taxon>
        <taxon>Porifera</taxon>
        <taxon>Demospongiae</taxon>
        <taxon>Heteroscleromorpha</taxon>
        <taxon>Tetractinellida</taxon>
        <taxon>Astrophorina</taxon>
        <taxon>Geodiidae</taxon>
        <taxon>Geodia</taxon>
    </lineage>
</organism>
<dbReference type="SUPFAM" id="SSF49265">
    <property type="entry name" value="Fibronectin type III"/>
    <property type="match status" value="1"/>
</dbReference>
<dbReference type="InterPro" id="IPR003961">
    <property type="entry name" value="FN3_dom"/>
</dbReference>
<feature type="non-terminal residue" evidence="2">
    <location>
        <position position="225"/>
    </location>
</feature>
<gene>
    <name evidence="2" type="ORF">GBAR_LOCUS29325</name>
</gene>
<keyword evidence="3" id="KW-1185">Reference proteome</keyword>
<dbReference type="Proteomes" id="UP001174909">
    <property type="component" value="Unassembled WGS sequence"/>
</dbReference>
<dbReference type="PROSITE" id="PS50853">
    <property type="entry name" value="FN3"/>
    <property type="match status" value="1"/>
</dbReference>
<proteinExistence type="predicted"/>
<protein>
    <recommendedName>
        <fullName evidence="1">Fibronectin type-III domain-containing protein</fullName>
    </recommendedName>
</protein>